<evidence type="ECO:0000256" key="2">
    <source>
        <dbReference type="ARBA" id="ARBA00022837"/>
    </source>
</evidence>
<feature type="domain" description="Calponin-homology (CH)" evidence="5">
    <location>
        <begin position="111"/>
        <end position="218"/>
    </location>
</feature>
<dbReference type="Gene3D" id="1.10.238.10">
    <property type="entry name" value="EF-hand"/>
    <property type="match status" value="2"/>
</dbReference>
<proteinExistence type="predicted"/>
<sequence>MSKFQFSAASQQQSDDQLGGPSTDLSTGEKLIQLLEIIGDESLGKYNKNPKLRIQKVENVNTALAFIKKRNVGLTNIGSEDIVDSNEKLILGLIWSIILRFSIADISEEGLTAKEGLLLWVQKRTTPYKSDFFVKNFTNDWQDGLAFCGLIHRHRPDLLDYWSLDKSKRHENMNLAFEIAERELGIPKLFNVEDIIDVIKPDERSVMTYVAQYFHAFSQLDKLGNAGRRVGQFGQVMAQVWAMQNDYEKRVQALTEQIKFTQSNWSKSTFQGYADAKRQLLDFDNYKNTLKRTWVMEKRDLDTLLGNILTKLKTYNLPPYHPPKGLTPQDLEHTWSGQIKCEAERKRKISIYIKEIKEVLKTKYANAANQYQDNLNQLSLSITGLDGELDQQLNGVQRLISGLEPLKQHLKSIEELSRECDEANIDDNEYTIFSVEDLTFELGILHQSLLKTKAFIENQMVARNYTNITPQQLEGYTESFRHFDTDRDNLLTSNEFMACLQAEGISITDAEVSKVFGGRNSLTFQQFIDFMTTNEEDKTTPEQLEISFAALALDKGYISEKDMYMGGLTGPVVDYFKSTMPRKDDGYDYKP</sequence>
<dbReference type="EMBL" id="JADGJW010000503">
    <property type="protein sequence ID" value="KAJ3216026.1"/>
    <property type="molecule type" value="Genomic_DNA"/>
</dbReference>
<keyword evidence="8" id="KW-1185">Reference proteome</keyword>
<dbReference type="GO" id="GO:0005509">
    <property type="term" value="F:calcium ion binding"/>
    <property type="evidence" value="ECO:0007669"/>
    <property type="project" value="InterPro"/>
</dbReference>
<dbReference type="Gene3D" id="1.10.418.10">
    <property type="entry name" value="Calponin-like domain"/>
    <property type="match status" value="2"/>
</dbReference>
<evidence type="ECO:0000256" key="4">
    <source>
        <dbReference type="SAM" id="MobiDB-lite"/>
    </source>
</evidence>
<gene>
    <name evidence="7" type="ORF">HK099_006096</name>
</gene>
<feature type="region of interest" description="Disordered" evidence="4">
    <location>
        <begin position="1"/>
        <end position="23"/>
    </location>
</feature>
<dbReference type="PROSITE" id="PS00020">
    <property type="entry name" value="ACTININ_2"/>
    <property type="match status" value="1"/>
</dbReference>
<dbReference type="Pfam" id="PF00307">
    <property type="entry name" value="CH"/>
    <property type="match status" value="2"/>
</dbReference>
<dbReference type="InterPro" id="IPR011992">
    <property type="entry name" value="EF-hand-dom_pair"/>
</dbReference>
<evidence type="ECO:0000256" key="3">
    <source>
        <dbReference type="ARBA" id="ARBA00023203"/>
    </source>
</evidence>
<dbReference type="SMART" id="SM00033">
    <property type="entry name" value="CH"/>
    <property type="match status" value="2"/>
</dbReference>
<keyword evidence="3" id="KW-0009">Actin-binding</keyword>
<evidence type="ECO:0000313" key="7">
    <source>
        <dbReference type="EMBL" id="KAJ3216026.1"/>
    </source>
</evidence>
<dbReference type="PROSITE" id="PS00018">
    <property type="entry name" value="EF_HAND_1"/>
    <property type="match status" value="1"/>
</dbReference>
<dbReference type="Proteomes" id="UP001211065">
    <property type="component" value="Unassembled WGS sequence"/>
</dbReference>
<dbReference type="GO" id="GO:0003779">
    <property type="term" value="F:actin binding"/>
    <property type="evidence" value="ECO:0007669"/>
    <property type="project" value="UniProtKB-KW"/>
</dbReference>
<dbReference type="InterPro" id="IPR002048">
    <property type="entry name" value="EF_hand_dom"/>
</dbReference>
<name>A0AAD5TYD0_9FUNG</name>
<dbReference type="PROSITE" id="PS50021">
    <property type="entry name" value="CH"/>
    <property type="match status" value="2"/>
</dbReference>
<dbReference type="SUPFAM" id="SSF46966">
    <property type="entry name" value="Spectrin repeat"/>
    <property type="match status" value="2"/>
</dbReference>
<dbReference type="InterPro" id="IPR018247">
    <property type="entry name" value="EF_Hand_1_Ca_BS"/>
</dbReference>
<organism evidence="7 8">
    <name type="scientific">Clydaea vesicula</name>
    <dbReference type="NCBI Taxonomy" id="447962"/>
    <lineage>
        <taxon>Eukaryota</taxon>
        <taxon>Fungi</taxon>
        <taxon>Fungi incertae sedis</taxon>
        <taxon>Chytridiomycota</taxon>
        <taxon>Chytridiomycota incertae sedis</taxon>
        <taxon>Chytridiomycetes</taxon>
        <taxon>Lobulomycetales</taxon>
        <taxon>Lobulomycetaceae</taxon>
        <taxon>Clydaea</taxon>
    </lineage>
</organism>
<dbReference type="AlphaFoldDB" id="A0AAD5TYD0"/>
<keyword evidence="2" id="KW-0106">Calcium</keyword>
<dbReference type="InterPro" id="IPR001589">
    <property type="entry name" value="Actinin_actin-bd_CS"/>
</dbReference>
<feature type="domain" description="EF-hand" evidence="6">
    <location>
        <begin position="471"/>
        <end position="506"/>
    </location>
</feature>
<comment type="caution">
    <text evidence="7">The sequence shown here is derived from an EMBL/GenBank/DDBJ whole genome shotgun (WGS) entry which is preliminary data.</text>
</comment>
<accession>A0AAD5TYD0</accession>
<dbReference type="SUPFAM" id="SSF47473">
    <property type="entry name" value="EF-hand"/>
    <property type="match status" value="1"/>
</dbReference>
<dbReference type="CDD" id="cd00051">
    <property type="entry name" value="EFh"/>
    <property type="match status" value="1"/>
</dbReference>
<keyword evidence="1" id="KW-0677">Repeat</keyword>
<dbReference type="FunFam" id="1.10.418.10:FF:000001">
    <property type="entry name" value="Actinin alpha 1"/>
    <property type="match status" value="1"/>
</dbReference>
<dbReference type="SUPFAM" id="SSF47576">
    <property type="entry name" value="Calponin-homology domain, CH-domain"/>
    <property type="match status" value="1"/>
</dbReference>
<evidence type="ECO:0000259" key="6">
    <source>
        <dbReference type="PROSITE" id="PS50222"/>
    </source>
</evidence>
<evidence type="ECO:0000256" key="1">
    <source>
        <dbReference type="ARBA" id="ARBA00022737"/>
    </source>
</evidence>
<evidence type="ECO:0000313" key="8">
    <source>
        <dbReference type="Proteomes" id="UP001211065"/>
    </source>
</evidence>
<dbReference type="PANTHER" id="PTHR11915">
    <property type="entry name" value="SPECTRIN/FILAMIN RELATED CYTOSKELETAL PROTEIN"/>
    <property type="match status" value="1"/>
</dbReference>
<dbReference type="Gene3D" id="1.20.58.60">
    <property type="match status" value="2"/>
</dbReference>
<evidence type="ECO:0000259" key="5">
    <source>
        <dbReference type="PROSITE" id="PS50021"/>
    </source>
</evidence>
<feature type="domain" description="Calponin-homology (CH)" evidence="5">
    <location>
        <begin position="1"/>
        <end position="102"/>
    </location>
</feature>
<dbReference type="FunFam" id="1.10.418.10:FF:000089">
    <property type="entry name" value="Spectrin beta chain"/>
    <property type="match status" value="1"/>
</dbReference>
<evidence type="ECO:0008006" key="9">
    <source>
        <dbReference type="Google" id="ProtNLM"/>
    </source>
</evidence>
<protein>
    <recommendedName>
        <fullName evidence="9">Alpha-actinin</fullName>
    </recommendedName>
</protein>
<reference evidence="7" key="1">
    <citation type="submission" date="2020-05" db="EMBL/GenBank/DDBJ databases">
        <title>Phylogenomic resolution of chytrid fungi.</title>
        <authorList>
            <person name="Stajich J.E."/>
            <person name="Amses K."/>
            <person name="Simmons R."/>
            <person name="Seto K."/>
            <person name="Myers J."/>
            <person name="Bonds A."/>
            <person name="Quandt C.A."/>
            <person name="Barry K."/>
            <person name="Liu P."/>
            <person name="Grigoriev I."/>
            <person name="Longcore J.E."/>
            <person name="James T.Y."/>
        </authorList>
    </citation>
    <scope>NUCLEOTIDE SEQUENCE</scope>
    <source>
        <strain evidence="7">JEL0476</strain>
    </source>
</reference>
<dbReference type="PROSITE" id="PS50222">
    <property type="entry name" value="EF_HAND_2"/>
    <property type="match status" value="1"/>
</dbReference>
<feature type="compositionally biased region" description="Low complexity" evidence="4">
    <location>
        <begin position="1"/>
        <end position="17"/>
    </location>
</feature>
<dbReference type="InterPro" id="IPR036872">
    <property type="entry name" value="CH_dom_sf"/>
</dbReference>
<feature type="non-terminal residue" evidence="7">
    <location>
        <position position="591"/>
    </location>
</feature>
<dbReference type="InterPro" id="IPR001715">
    <property type="entry name" value="CH_dom"/>
</dbReference>
<dbReference type="SMART" id="SM01184">
    <property type="entry name" value="efhand_Ca_insen"/>
    <property type="match status" value="1"/>
</dbReference>